<keyword evidence="2" id="KW-1185">Reference proteome</keyword>
<accession>A0A4Y2KUX7</accession>
<evidence type="ECO:0000313" key="2">
    <source>
        <dbReference type="Proteomes" id="UP000499080"/>
    </source>
</evidence>
<reference evidence="1 2" key="1">
    <citation type="journal article" date="2019" name="Sci. Rep.">
        <title>Orb-weaving spider Araneus ventricosus genome elucidates the spidroin gene catalogue.</title>
        <authorList>
            <person name="Kono N."/>
            <person name="Nakamura H."/>
            <person name="Ohtoshi R."/>
            <person name="Moran D.A.P."/>
            <person name="Shinohara A."/>
            <person name="Yoshida Y."/>
            <person name="Fujiwara M."/>
            <person name="Mori M."/>
            <person name="Tomita M."/>
            <person name="Arakawa K."/>
        </authorList>
    </citation>
    <scope>NUCLEOTIDE SEQUENCE [LARGE SCALE GENOMIC DNA]</scope>
</reference>
<dbReference type="OrthoDB" id="4488294at2759"/>
<dbReference type="EMBL" id="BGPR01004969">
    <property type="protein sequence ID" value="GBN05447.1"/>
    <property type="molecule type" value="Genomic_DNA"/>
</dbReference>
<organism evidence="1 2">
    <name type="scientific">Araneus ventricosus</name>
    <name type="common">Orbweaver spider</name>
    <name type="synonym">Epeira ventricosa</name>
    <dbReference type="NCBI Taxonomy" id="182803"/>
    <lineage>
        <taxon>Eukaryota</taxon>
        <taxon>Metazoa</taxon>
        <taxon>Ecdysozoa</taxon>
        <taxon>Arthropoda</taxon>
        <taxon>Chelicerata</taxon>
        <taxon>Arachnida</taxon>
        <taxon>Araneae</taxon>
        <taxon>Araneomorphae</taxon>
        <taxon>Entelegynae</taxon>
        <taxon>Araneoidea</taxon>
        <taxon>Araneidae</taxon>
        <taxon>Araneus</taxon>
    </lineage>
</organism>
<evidence type="ECO:0000313" key="1">
    <source>
        <dbReference type="EMBL" id="GBN05447.1"/>
    </source>
</evidence>
<comment type="caution">
    <text evidence="1">The sequence shown here is derived from an EMBL/GenBank/DDBJ whole genome shotgun (WGS) entry which is preliminary data.</text>
</comment>
<dbReference type="AlphaFoldDB" id="A0A4Y2KUX7"/>
<dbReference type="Proteomes" id="UP000499080">
    <property type="component" value="Unassembled WGS sequence"/>
</dbReference>
<feature type="non-terminal residue" evidence="1">
    <location>
        <position position="168"/>
    </location>
</feature>
<name>A0A4Y2KUX7_ARAVE</name>
<gene>
    <name evidence="1" type="ORF">AVEN_162548_1</name>
</gene>
<sequence length="168" mass="19557">MKLKCCVPHIDDDYDLDTWDPKEIIEVLWDNCTPYPANILKFEGYTPNLLHFCRNLPLIFDTYNNNSEPLFVEKAHYLQDLLQQLNTAYELAHSSLKRKQVEQNNTLAKNSRPTTLHVGDVYLKSKGSFMTRIERPYTIIATKGEVNHTIEALDNKFARSFTVHVDRL</sequence>
<protein>
    <submittedName>
        <fullName evidence="1">Uncharacterized protein</fullName>
    </submittedName>
</protein>
<proteinExistence type="predicted"/>